<dbReference type="Gene3D" id="3.30.450.20">
    <property type="entry name" value="PAS domain"/>
    <property type="match status" value="1"/>
</dbReference>
<dbReference type="InterPro" id="IPR003018">
    <property type="entry name" value="GAF"/>
</dbReference>
<dbReference type="PROSITE" id="PS50113">
    <property type="entry name" value="PAC"/>
    <property type="match status" value="1"/>
</dbReference>
<feature type="coiled-coil region" evidence="6">
    <location>
        <begin position="35"/>
        <end position="76"/>
    </location>
</feature>
<evidence type="ECO:0000256" key="3">
    <source>
        <dbReference type="ARBA" id="ARBA00022553"/>
    </source>
</evidence>
<dbReference type="Proteomes" id="UP001464891">
    <property type="component" value="Unassembled WGS sequence"/>
</dbReference>
<dbReference type="InterPro" id="IPR013767">
    <property type="entry name" value="PAS_fold"/>
</dbReference>
<dbReference type="InterPro" id="IPR003594">
    <property type="entry name" value="HATPase_dom"/>
</dbReference>
<name>A0ABV0JDV5_9CYAN</name>
<dbReference type="Pfam" id="PF01590">
    <property type="entry name" value="GAF"/>
    <property type="match status" value="1"/>
</dbReference>
<dbReference type="PROSITE" id="PS50112">
    <property type="entry name" value="PAS"/>
    <property type="match status" value="1"/>
</dbReference>
<dbReference type="InterPro" id="IPR001610">
    <property type="entry name" value="PAC"/>
</dbReference>
<evidence type="ECO:0000259" key="8">
    <source>
        <dbReference type="PROSITE" id="PS50112"/>
    </source>
</evidence>
<dbReference type="InterPro" id="IPR003661">
    <property type="entry name" value="HisK_dim/P_dom"/>
</dbReference>
<dbReference type="PROSITE" id="PS50109">
    <property type="entry name" value="HIS_KIN"/>
    <property type="match status" value="1"/>
</dbReference>
<feature type="domain" description="PAC" evidence="9">
    <location>
        <begin position="142"/>
        <end position="194"/>
    </location>
</feature>
<keyword evidence="4" id="KW-0418">Kinase</keyword>
<dbReference type="SUPFAM" id="SSF55785">
    <property type="entry name" value="PYP-like sensor domain (PAS domain)"/>
    <property type="match status" value="1"/>
</dbReference>
<evidence type="ECO:0000256" key="4">
    <source>
        <dbReference type="ARBA" id="ARBA00022777"/>
    </source>
</evidence>
<dbReference type="EC" id="2.7.13.3" evidence="2"/>
<evidence type="ECO:0000259" key="9">
    <source>
        <dbReference type="PROSITE" id="PS50113"/>
    </source>
</evidence>
<dbReference type="SUPFAM" id="SSF55874">
    <property type="entry name" value="ATPase domain of HSP90 chaperone/DNA topoisomerase II/histidine kinase"/>
    <property type="match status" value="1"/>
</dbReference>
<dbReference type="InterPro" id="IPR004358">
    <property type="entry name" value="Sig_transdc_His_kin-like_C"/>
</dbReference>
<keyword evidence="10" id="KW-0547">Nucleotide-binding</keyword>
<accession>A0ABV0JDV5</accession>
<feature type="domain" description="PAS" evidence="8">
    <location>
        <begin position="69"/>
        <end position="139"/>
    </location>
</feature>
<evidence type="ECO:0000256" key="6">
    <source>
        <dbReference type="SAM" id="Coils"/>
    </source>
</evidence>
<dbReference type="PANTHER" id="PTHR43547:SF2">
    <property type="entry name" value="HYBRID SIGNAL TRANSDUCTION HISTIDINE KINASE C"/>
    <property type="match status" value="1"/>
</dbReference>
<dbReference type="SMART" id="SM00388">
    <property type="entry name" value="HisKA"/>
    <property type="match status" value="1"/>
</dbReference>
<dbReference type="Gene3D" id="3.30.450.40">
    <property type="match status" value="1"/>
</dbReference>
<dbReference type="Pfam" id="PF00512">
    <property type="entry name" value="HisKA"/>
    <property type="match status" value="1"/>
</dbReference>
<dbReference type="InterPro" id="IPR029016">
    <property type="entry name" value="GAF-like_dom_sf"/>
</dbReference>
<keyword evidence="4" id="KW-0808">Transferase</keyword>
<dbReference type="Pfam" id="PF00989">
    <property type="entry name" value="PAS"/>
    <property type="match status" value="1"/>
</dbReference>
<gene>
    <name evidence="10" type="ORF">NC998_22800</name>
</gene>
<dbReference type="InterPro" id="IPR000700">
    <property type="entry name" value="PAS-assoc_C"/>
</dbReference>
<dbReference type="CDD" id="cd00130">
    <property type="entry name" value="PAS"/>
    <property type="match status" value="1"/>
</dbReference>
<dbReference type="SMART" id="SM00086">
    <property type="entry name" value="PAC"/>
    <property type="match status" value="1"/>
</dbReference>
<keyword evidence="11" id="KW-1185">Reference proteome</keyword>
<comment type="catalytic activity">
    <reaction evidence="1">
        <text>ATP + protein L-histidine = ADP + protein N-phospho-L-histidine.</text>
        <dbReference type="EC" id="2.7.13.3"/>
    </reaction>
</comment>
<dbReference type="NCBIfam" id="TIGR00229">
    <property type="entry name" value="sensory_box"/>
    <property type="match status" value="1"/>
</dbReference>
<sequence length="601" mass="68393">MNLEEFIKKIKTLRQSSSHFTEDKNSEYLDPLLIYEQLLTALEELQVAEAELVQQNEELQITRDLIDQERQRYQELFEFAPDSYIVTDVSGQIQEVNEAAIALLNLPKISLIRKPLSVFIAESERAIFRLRLQRLQQEPTQQEWEMRLQPRRGQPLDVATTVAVVRDNWARPIMLRWLLRDITARKQGERQVKKLNAELMQRSLFEASLKRIRDKVRESLDESQILQTAVQELAIGLHLRACDTAMYDLQTGTSTVCYQYSAPGVLTPSVVGQVIQMAAFPDGYSQLQQAQTFQFCEITTDPARSQVAILACPIADHEGVIGDLWCFSDGERAFQEAEVNLVQQIADQCAIAIRQARLYQTAQAQVEELAKLNLLKDDFLSTVSHELRTPLANIKMASQLLQIASTPEQREKYLKVLQGECDREAALINDLLDLQRLESNLQSNFVPEAINLSTWLPNLITSLQLKAKAHRQTLQLDLPISLPVFIIDQGSLERLLVELLHNAYKYTAADGEIILQVRATSAVTTFTVRNQAEIPAEQLPRIFDKFYRIPHADRWKQGGTGLGLSLVKRLVEQLQGTVEVESRGGWTTFTVQLPNHPSRNE</sequence>
<evidence type="ECO:0000313" key="10">
    <source>
        <dbReference type="EMBL" id="MEP0819937.1"/>
    </source>
</evidence>
<dbReference type="InterPro" id="IPR000014">
    <property type="entry name" value="PAS"/>
</dbReference>
<dbReference type="CDD" id="cd00082">
    <property type="entry name" value="HisKA"/>
    <property type="match status" value="1"/>
</dbReference>
<evidence type="ECO:0000256" key="2">
    <source>
        <dbReference type="ARBA" id="ARBA00012438"/>
    </source>
</evidence>
<dbReference type="SMART" id="SM00387">
    <property type="entry name" value="HATPase_c"/>
    <property type="match status" value="1"/>
</dbReference>
<keyword evidence="6" id="KW-0175">Coiled coil</keyword>
<dbReference type="GO" id="GO:0005524">
    <property type="term" value="F:ATP binding"/>
    <property type="evidence" value="ECO:0007669"/>
    <property type="project" value="UniProtKB-KW"/>
</dbReference>
<organism evidence="10 11">
    <name type="scientific">Trichocoleus desertorum GB2-A4</name>
    <dbReference type="NCBI Taxonomy" id="2933944"/>
    <lineage>
        <taxon>Bacteria</taxon>
        <taxon>Bacillati</taxon>
        <taxon>Cyanobacteriota</taxon>
        <taxon>Cyanophyceae</taxon>
        <taxon>Leptolyngbyales</taxon>
        <taxon>Trichocoleusaceae</taxon>
        <taxon>Trichocoleus</taxon>
    </lineage>
</organism>
<dbReference type="Gene3D" id="3.30.565.10">
    <property type="entry name" value="Histidine kinase-like ATPase, C-terminal domain"/>
    <property type="match status" value="1"/>
</dbReference>
<dbReference type="EMBL" id="JAMPKM010000017">
    <property type="protein sequence ID" value="MEP0819937.1"/>
    <property type="molecule type" value="Genomic_DNA"/>
</dbReference>
<dbReference type="SMART" id="SM00065">
    <property type="entry name" value="GAF"/>
    <property type="match status" value="1"/>
</dbReference>
<dbReference type="SUPFAM" id="SSF55781">
    <property type="entry name" value="GAF domain-like"/>
    <property type="match status" value="1"/>
</dbReference>
<dbReference type="InterPro" id="IPR036097">
    <property type="entry name" value="HisK_dim/P_sf"/>
</dbReference>
<feature type="domain" description="Histidine kinase" evidence="7">
    <location>
        <begin position="382"/>
        <end position="597"/>
    </location>
</feature>
<keyword evidence="10" id="KW-0067">ATP-binding</keyword>
<comment type="caution">
    <text evidence="10">The sequence shown here is derived from an EMBL/GenBank/DDBJ whole genome shotgun (WGS) entry which is preliminary data.</text>
</comment>
<dbReference type="InterPro" id="IPR005467">
    <property type="entry name" value="His_kinase_dom"/>
</dbReference>
<protein>
    <recommendedName>
        <fullName evidence="2">histidine kinase</fullName>
        <ecNumber evidence="2">2.7.13.3</ecNumber>
    </recommendedName>
</protein>
<dbReference type="RefSeq" id="WP_190432982.1">
    <property type="nucleotide sequence ID" value="NZ_JAMPKM010000017.1"/>
</dbReference>
<evidence type="ECO:0000256" key="1">
    <source>
        <dbReference type="ARBA" id="ARBA00000085"/>
    </source>
</evidence>
<proteinExistence type="predicted"/>
<dbReference type="InterPro" id="IPR035965">
    <property type="entry name" value="PAS-like_dom_sf"/>
</dbReference>
<reference evidence="10 11" key="1">
    <citation type="submission" date="2022-04" db="EMBL/GenBank/DDBJ databases">
        <title>Positive selection, recombination, and allopatry shape intraspecific diversity of widespread and dominant cyanobacteria.</title>
        <authorList>
            <person name="Wei J."/>
            <person name="Shu W."/>
            <person name="Hu C."/>
        </authorList>
    </citation>
    <scope>NUCLEOTIDE SEQUENCE [LARGE SCALE GENOMIC DNA]</scope>
    <source>
        <strain evidence="10 11">GB2-A4</strain>
    </source>
</reference>
<keyword evidence="3" id="KW-0597">Phosphoprotein</keyword>
<dbReference type="SMART" id="SM00091">
    <property type="entry name" value="PAS"/>
    <property type="match status" value="1"/>
</dbReference>
<keyword evidence="5" id="KW-0902">Two-component regulatory system</keyword>
<evidence type="ECO:0000256" key="5">
    <source>
        <dbReference type="ARBA" id="ARBA00023012"/>
    </source>
</evidence>
<evidence type="ECO:0000259" key="7">
    <source>
        <dbReference type="PROSITE" id="PS50109"/>
    </source>
</evidence>
<dbReference type="PRINTS" id="PR00344">
    <property type="entry name" value="BCTRLSENSOR"/>
</dbReference>
<dbReference type="Pfam" id="PF02518">
    <property type="entry name" value="HATPase_c"/>
    <property type="match status" value="1"/>
</dbReference>
<dbReference type="Gene3D" id="1.10.287.130">
    <property type="match status" value="1"/>
</dbReference>
<evidence type="ECO:0000313" key="11">
    <source>
        <dbReference type="Proteomes" id="UP001464891"/>
    </source>
</evidence>
<dbReference type="PANTHER" id="PTHR43547">
    <property type="entry name" value="TWO-COMPONENT HISTIDINE KINASE"/>
    <property type="match status" value="1"/>
</dbReference>
<dbReference type="InterPro" id="IPR036890">
    <property type="entry name" value="HATPase_C_sf"/>
</dbReference>
<dbReference type="SUPFAM" id="SSF47384">
    <property type="entry name" value="Homodimeric domain of signal transducing histidine kinase"/>
    <property type="match status" value="1"/>
</dbReference>